<evidence type="ECO:0000256" key="1">
    <source>
        <dbReference type="SAM" id="MobiDB-lite"/>
    </source>
</evidence>
<dbReference type="EMBL" id="KK914240">
    <property type="protein sequence ID" value="KDP44822.1"/>
    <property type="molecule type" value="Genomic_DNA"/>
</dbReference>
<proteinExistence type="predicted"/>
<sequence>MTNGGRGPGCNTRGRVESGASSSAQSPVPPSLPSVPSSFTPLPGPVESSPASQSPTAPGSGWGSAMRLGRMWNGDKPVRRSARGADQRGSLWRPKPGLSIGPWRRHRGDRGPQHMRWFAGFCNSHQVSHFAAFFIDARAEISVAKSRFGYR</sequence>
<accession>A0A067L8V2</accession>
<evidence type="ECO:0000313" key="2">
    <source>
        <dbReference type="EMBL" id="KDP44822.1"/>
    </source>
</evidence>
<name>A0A067L8V2_JATCU</name>
<evidence type="ECO:0000313" key="3">
    <source>
        <dbReference type="Proteomes" id="UP000027138"/>
    </source>
</evidence>
<keyword evidence="3" id="KW-1185">Reference proteome</keyword>
<dbReference type="Proteomes" id="UP000027138">
    <property type="component" value="Unassembled WGS sequence"/>
</dbReference>
<feature type="region of interest" description="Disordered" evidence="1">
    <location>
        <begin position="1"/>
        <end position="106"/>
    </location>
</feature>
<dbReference type="OrthoDB" id="1705459at2759"/>
<protein>
    <submittedName>
        <fullName evidence="2">Uncharacterized protein</fullName>
    </submittedName>
</protein>
<gene>
    <name evidence="2" type="ORF">JCGZ_01322</name>
</gene>
<organism evidence="2 3">
    <name type="scientific">Jatropha curcas</name>
    <name type="common">Barbados nut</name>
    <dbReference type="NCBI Taxonomy" id="180498"/>
    <lineage>
        <taxon>Eukaryota</taxon>
        <taxon>Viridiplantae</taxon>
        <taxon>Streptophyta</taxon>
        <taxon>Embryophyta</taxon>
        <taxon>Tracheophyta</taxon>
        <taxon>Spermatophyta</taxon>
        <taxon>Magnoliopsida</taxon>
        <taxon>eudicotyledons</taxon>
        <taxon>Gunneridae</taxon>
        <taxon>Pentapetalae</taxon>
        <taxon>rosids</taxon>
        <taxon>fabids</taxon>
        <taxon>Malpighiales</taxon>
        <taxon>Euphorbiaceae</taxon>
        <taxon>Crotonoideae</taxon>
        <taxon>Jatropheae</taxon>
        <taxon>Jatropha</taxon>
    </lineage>
</organism>
<dbReference type="AlphaFoldDB" id="A0A067L8V2"/>
<reference evidence="2 3" key="1">
    <citation type="journal article" date="2014" name="PLoS ONE">
        <title>Global Analysis of Gene Expression Profiles in Physic Nut (Jatropha curcas L.) Seedlings Exposed to Salt Stress.</title>
        <authorList>
            <person name="Zhang L."/>
            <person name="Zhang C."/>
            <person name="Wu P."/>
            <person name="Chen Y."/>
            <person name="Li M."/>
            <person name="Jiang H."/>
            <person name="Wu G."/>
        </authorList>
    </citation>
    <scope>NUCLEOTIDE SEQUENCE [LARGE SCALE GENOMIC DNA]</scope>
    <source>
        <strain evidence="3">cv. GZQX0401</strain>
        <tissue evidence="2">Young leaves</tissue>
    </source>
</reference>